<accession>H0EYA7</accession>
<dbReference type="Proteomes" id="UP000005446">
    <property type="component" value="Unassembled WGS sequence"/>
</dbReference>
<reference evidence="1 2" key="1">
    <citation type="journal article" date="2012" name="Eukaryot. Cell">
        <title>Genome sequence of the fungus Glarea lozoyensis: the first genome sequence of a species from the Helotiaceae family.</title>
        <authorList>
            <person name="Youssar L."/>
            <person name="Gruening B.A."/>
            <person name="Erxleben A."/>
            <person name="Guenther S."/>
            <person name="Huettel W."/>
        </authorList>
    </citation>
    <scope>NUCLEOTIDE SEQUENCE [LARGE SCALE GENOMIC DNA]</scope>
    <source>
        <strain evidence="2">ATCC 74030 / MF5533</strain>
    </source>
</reference>
<dbReference type="InParanoid" id="H0EYA7"/>
<evidence type="ECO:0000313" key="1">
    <source>
        <dbReference type="EMBL" id="EHK96477.1"/>
    </source>
</evidence>
<gene>
    <name evidence="1" type="ORF">M7I_7806</name>
</gene>
<dbReference type="HOGENOM" id="CLU_3368614_0_0_1"/>
<dbReference type="EMBL" id="AGUE01000248">
    <property type="protein sequence ID" value="EHK96477.1"/>
    <property type="molecule type" value="Genomic_DNA"/>
</dbReference>
<dbReference type="AlphaFoldDB" id="H0EYA7"/>
<name>H0EYA7_GLAL7</name>
<protein>
    <submittedName>
        <fullName evidence="1">Uncharacterized protein</fullName>
    </submittedName>
</protein>
<sequence>MPTIHKPILAAASIQMETRRAKIGATRPDDSIAGE</sequence>
<keyword evidence="2" id="KW-1185">Reference proteome</keyword>
<proteinExistence type="predicted"/>
<evidence type="ECO:0000313" key="2">
    <source>
        <dbReference type="Proteomes" id="UP000005446"/>
    </source>
</evidence>
<organism evidence="1 2">
    <name type="scientific">Glarea lozoyensis (strain ATCC 74030 / MF5533)</name>
    <dbReference type="NCBI Taxonomy" id="1104152"/>
    <lineage>
        <taxon>Eukaryota</taxon>
        <taxon>Fungi</taxon>
        <taxon>Dikarya</taxon>
        <taxon>Ascomycota</taxon>
        <taxon>Pezizomycotina</taxon>
        <taxon>Leotiomycetes</taxon>
        <taxon>Helotiales</taxon>
        <taxon>Helotiaceae</taxon>
        <taxon>Glarea</taxon>
    </lineage>
</organism>
<comment type="caution">
    <text evidence="1">The sequence shown here is derived from an EMBL/GenBank/DDBJ whole genome shotgun (WGS) entry which is preliminary data.</text>
</comment>